<reference evidence="2 3" key="1">
    <citation type="submission" date="2020-08" db="EMBL/GenBank/DDBJ databases">
        <title>Sequencing the genomes of 1000 actinobacteria strains.</title>
        <authorList>
            <person name="Klenk H.-P."/>
        </authorList>
    </citation>
    <scope>NUCLEOTIDE SEQUENCE [LARGE SCALE GENOMIC DNA]</scope>
    <source>
        <strain evidence="2 3">DSM 22826</strain>
    </source>
</reference>
<protein>
    <recommendedName>
        <fullName evidence="4">Uracil-DNA glycosylase</fullName>
    </recommendedName>
</protein>
<accession>A0A839QRH4</accession>
<dbReference type="EMBL" id="JACHVS010000002">
    <property type="protein sequence ID" value="MBB2997384.1"/>
    <property type="molecule type" value="Genomic_DNA"/>
</dbReference>
<dbReference type="RefSeq" id="WP_183512932.1">
    <property type="nucleotide sequence ID" value="NZ_BAABGK010000018.1"/>
</dbReference>
<evidence type="ECO:0000313" key="2">
    <source>
        <dbReference type="EMBL" id="MBB2997384.1"/>
    </source>
</evidence>
<feature type="region of interest" description="Disordered" evidence="1">
    <location>
        <begin position="177"/>
        <end position="202"/>
    </location>
</feature>
<dbReference type="Proteomes" id="UP000523000">
    <property type="component" value="Unassembled WGS sequence"/>
</dbReference>
<name>A0A839QRH4_9MICC</name>
<sequence length="298" mass="31769">MTRLMAQDHYRTSQEAGLWDEHIAPINSLVGDLRAKAPARSNGQAPYVAPSLGGVDATILCLMQEPGEASLPETGSGMLSVENDDPAAEMLGKLLEGAGIDQAETVLWNAFPWHRAEPGSRMSAADEIAGIDPLKRLLRLLPKVRVVYLQGAAARKVWERLEAKHPEATARITAVRANGPASSAAQPAEGSPEQPAERGKGRIGAMAEVRSLAPAPEATNSGPRRETLVRAEDLGPEHLGRFVEVTNGVQTISGPLLKAFQPSTAHRITVTVESAGQRRALGVAPDAWVRIYRGAGLR</sequence>
<dbReference type="Gene3D" id="3.40.470.10">
    <property type="entry name" value="Uracil-DNA glycosylase-like domain"/>
    <property type="match status" value="1"/>
</dbReference>
<keyword evidence="3" id="KW-1185">Reference proteome</keyword>
<organism evidence="2 3">
    <name type="scientific">Paeniglutamicibacter cryotolerans</name>
    <dbReference type="NCBI Taxonomy" id="670079"/>
    <lineage>
        <taxon>Bacteria</taxon>
        <taxon>Bacillati</taxon>
        <taxon>Actinomycetota</taxon>
        <taxon>Actinomycetes</taxon>
        <taxon>Micrococcales</taxon>
        <taxon>Micrococcaceae</taxon>
        <taxon>Paeniglutamicibacter</taxon>
    </lineage>
</organism>
<dbReference type="AlphaFoldDB" id="A0A839QRH4"/>
<dbReference type="InterPro" id="IPR036895">
    <property type="entry name" value="Uracil-DNA_glycosylase-like_sf"/>
</dbReference>
<evidence type="ECO:0000256" key="1">
    <source>
        <dbReference type="SAM" id="MobiDB-lite"/>
    </source>
</evidence>
<gene>
    <name evidence="2" type="ORF">E9229_003631</name>
</gene>
<proteinExistence type="predicted"/>
<evidence type="ECO:0008006" key="4">
    <source>
        <dbReference type="Google" id="ProtNLM"/>
    </source>
</evidence>
<dbReference type="SUPFAM" id="SSF52141">
    <property type="entry name" value="Uracil-DNA glycosylase-like"/>
    <property type="match status" value="1"/>
</dbReference>
<comment type="caution">
    <text evidence="2">The sequence shown here is derived from an EMBL/GenBank/DDBJ whole genome shotgun (WGS) entry which is preliminary data.</text>
</comment>
<evidence type="ECO:0000313" key="3">
    <source>
        <dbReference type="Proteomes" id="UP000523000"/>
    </source>
</evidence>